<reference evidence="2 3" key="1">
    <citation type="submission" date="2018-09" db="EMBL/GenBank/DDBJ databases">
        <title>YIM PH 21725 draft genome.</title>
        <authorList>
            <person name="Miao C."/>
        </authorList>
    </citation>
    <scope>NUCLEOTIDE SEQUENCE [LARGE SCALE GENOMIC DNA]</scope>
    <source>
        <strain evidence="3">YIM PH21725</strain>
    </source>
</reference>
<keyword evidence="3" id="KW-1185">Reference proteome</keyword>
<feature type="transmembrane region" description="Helical" evidence="1">
    <location>
        <begin position="43"/>
        <end position="65"/>
    </location>
</feature>
<gene>
    <name evidence="2" type="ORF">D5S19_25145</name>
</gene>
<evidence type="ECO:0000313" key="3">
    <source>
        <dbReference type="Proteomes" id="UP000285112"/>
    </source>
</evidence>
<evidence type="ECO:0000313" key="2">
    <source>
        <dbReference type="EMBL" id="RJQ80019.1"/>
    </source>
</evidence>
<comment type="caution">
    <text evidence="2">The sequence shown here is derived from an EMBL/GenBank/DDBJ whole genome shotgun (WGS) entry which is preliminary data.</text>
</comment>
<sequence length="96" mass="9827">MPHEGERIRIGAGVGFSHDAAGLSAYARAAAEAKDDGGFMRSIGVFVVLMGVASVTVAVGLVLVFAEAPSWLVAIGSLGALVLLFWAVPMLKQLGS</sequence>
<dbReference type="AlphaFoldDB" id="A0A419HTP6"/>
<name>A0A419HTP6_9PSEU</name>
<keyword evidence="1" id="KW-1133">Transmembrane helix</keyword>
<dbReference type="Proteomes" id="UP000285112">
    <property type="component" value="Unassembled WGS sequence"/>
</dbReference>
<accession>A0A419HTP6</accession>
<feature type="transmembrane region" description="Helical" evidence="1">
    <location>
        <begin position="71"/>
        <end position="91"/>
    </location>
</feature>
<proteinExistence type="predicted"/>
<evidence type="ECO:0000256" key="1">
    <source>
        <dbReference type="SAM" id="Phobius"/>
    </source>
</evidence>
<protein>
    <submittedName>
        <fullName evidence="2">Uncharacterized protein</fullName>
    </submittedName>
</protein>
<keyword evidence="1" id="KW-0812">Transmembrane</keyword>
<keyword evidence="1" id="KW-0472">Membrane</keyword>
<organism evidence="2 3">
    <name type="scientific">Amycolatopsis panacis</name>
    <dbReference type="NCBI Taxonomy" id="2340917"/>
    <lineage>
        <taxon>Bacteria</taxon>
        <taxon>Bacillati</taxon>
        <taxon>Actinomycetota</taxon>
        <taxon>Actinomycetes</taxon>
        <taxon>Pseudonocardiales</taxon>
        <taxon>Pseudonocardiaceae</taxon>
        <taxon>Amycolatopsis</taxon>
    </lineage>
</organism>
<dbReference type="EMBL" id="QZFV01000117">
    <property type="protein sequence ID" value="RJQ80019.1"/>
    <property type="molecule type" value="Genomic_DNA"/>
</dbReference>